<dbReference type="PANTHER" id="PTHR22774:SF11">
    <property type="entry name" value="CHOREIN N-TERMINAL DOMAIN-CONTAINING PROTEIN"/>
    <property type="match status" value="1"/>
</dbReference>
<keyword evidence="1" id="KW-0175">Coiled coil</keyword>
<feature type="region of interest" description="Disordered" evidence="2">
    <location>
        <begin position="897"/>
        <end position="925"/>
    </location>
</feature>
<feature type="compositionally biased region" description="Polar residues" evidence="2">
    <location>
        <begin position="595"/>
        <end position="604"/>
    </location>
</feature>
<feature type="coiled-coil region" evidence="1">
    <location>
        <begin position="1029"/>
        <end position="1071"/>
    </location>
</feature>
<gene>
    <name evidence="3" type="ORF">MENT_LOCUS17987</name>
</gene>
<dbReference type="PANTHER" id="PTHR22774">
    <property type="entry name" value="CHOREIN N-TERMINAL DOMAIN-CONTAINING PROTEIN"/>
    <property type="match status" value="1"/>
</dbReference>
<dbReference type="InterPro" id="IPR026728">
    <property type="entry name" value="BLTP3A/B"/>
</dbReference>
<dbReference type="Pfam" id="PF24917">
    <property type="entry name" value="BLTP3A_B"/>
    <property type="match status" value="2"/>
</dbReference>
<dbReference type="OrthoDB" id="43807at2759"/>
<evidence type="ECO:0000313" key="4">
    <source>
        <dbReference type="Proteomes" id="UP000580250"/>
    </source>
</evidence>
<proteinExistence type="predicted"/>
<evidence type="ECO:0000256" key="1">
    <source>
        <dbReference type="SAM" id="Coils"/>
    </source>
</evidence>
<feature type="compositionally biased region" description="Polar residues" evidence="2">
    <location>
        <begin position="897"/>
        <end position="908"/>
    </location>
</feature>
<protein>
    <submittedName>
        <fullName evidence="3">Uncharacterized protein</fullName>
    </submittedName>
</protein>
<name>A0A6V7UVT8_MELEN</name>
<evidence type="ECO:0000256" key="2">
    <source>
        <dbReference type="SAM" id="MobiDB-lite"/>
    </source>
</evidence>
<feature type="compositionally biased region" description="Basic and acidic residues" evidence="2">
    <location>
        <begin position="582"/>
        <end position="592"/>
    </location>
</feature>
<comment type="caution">
    <text evidence="3">The sequence shown here is derived from an EMBL/GenBank/DDBJ whole genome shotgun (WGS) entry which is preliminary data.</text>
</comment>
<dbReference type="AlphaFoldDB" id="A0A6V7UVT8"/>
<organism evidence="3 4">
    <name type="scientific">Meloidogyne enterolobii</name>
    <name type="common">Root-knot nematode worm</name>
    <name type="synonym">Meloidogyne mayaguensis</name>
    <dbReference type="NCBI Taxonomy" id="390850"/>
    <lineage>
        <taxon>Eukaryota</taxon>
        <taxon>Metazoa</taxon>
        <taxon>Ecdysozoa</taxon>
        <taxon>Nematoda</taxon>
        <taxon>Chromadorea</taxon>
        <taxon>Rhabditida</taxon>
        <taxon>Tylenchina</taxon>
        <taxon>Tylenchomorpha</taxon>
        <taxon>Tylenchoidea</taxon>
        <taxon>Meloidogynidae</taxon>
        <taxon>Meloidogyninae</taxon>
        <taxon>Meloidogyne</taxon>
    </lineage>
</organism>
<feature type="region of interest" description="Disordered" evidence="2">
    <location>
        <begin position="577"/>
        <end position="612"/>
    </location>
</feature>
<dbReference type="EMBL" id="CAJEWN010000119">
    <property type="protein sequence ID" value="CAD2166638.1"/>
    <property type="molecule type" value="Genomic_DNA"/>
</dbReference>
<evidence type="ECO:0000313" key="3">
    <source>
        <dbReference type="EMBL" id="CAD2166638.1"/>
    </source>
</evidence>
<accession>A0A6V7UVT8</accession>
<reference evidence="3 4" key="1">
    <citation type="submission" date="2020-08" db="EMBL/GenBank/DDBJ databases">
        <authorList>
            <person name="Koutsovoulos G."/>
            <person name="Danchin GJ E."/>
        </authorList>
    </citation>
    <scope>NUCLEOTIDE SEQUENCE [LARGE SCALE GENOMIC DNA]</scope>
</reference>
<dbReference type="Proteomes" id="UP000580250">
    <property type="component" value="Unassembled WGS sequence"/>
</dbReference>
<sequence>MASLIKNQIVKHLSTFARNLKPEQISLEVLRGKGQLRNLELNEEVISERLEFPPWLKIVKAHCSSVTVKIPWTQIKSAPVQLYVEELQVVIRLVTPTSPNISKKTSPTHNKSYDLPERVLECLSLYVQSIEIYFETESNSTINFGGSIMLSHLVLESRMPNFHEWPNGQIPKINMTRIHERTLGQVLFFKHVSWRVLKIEASHNNNNNLNEKQTRRGSALNSPLRLLTENGRCRITIKKNTADCSLISGRMELLFDEIHWLAYMAHLRSAIDFYQHIMDLANLSSNILPKQLSVHQFVDQQKNATVSASSAPHVSSSNINVFRQHDITQSSHHLLISRIDLHLCDDSSAEDLPPDWNIDSGAMQATILKLRVDFYPQHEVFETDGKQSSRSNWLRYVAPNTFTDLANRQLDHHFGLINSKMDSNTRLRFERIWPQLVSANVVIRIEDLIIQAISERNTKKDDISYLIEVNQSLKNRMPQPLSFAHLEITSYNFPATDSYPVPPNSVYLMLAPFVLIPDTKSIRWLIYAFENILNSFEAPQHSIIKQDNSNDDKQVEIRIEMIMPKIMLNPDNLTLTAPTLNNKKEDEEETKRKFSSSNNNQDKQQPLPPPPTTINSPIFPKRFFIHLTTILFSNYTLLSDTDINIQLKFPQVLKSKAQQNSTLNFIKFVENLCFNNSIGEKEKEYLMLQTILRRIEESDKIKNLICDNENEEWYFSVPTLWVDCDFGPNTWELPLINDLNIFGSLNCLIDREGKIKGNCVQIEPRSNIDVVLDHFQYVQIEKLGDLITELIDQINSDRQFFAKHQIDNFHNSVPICIYLHCKRINLHLVLPQGLSPSPYDNNYNFEFFTPLEVYQSSSETSSHAINYETPNSPSLSQQTTNTKLLIYPQQMTTTKSASSLVNSSLNEKQTPKQQLNQQQIHPKSARGSLTTTIETSLGNYGKGIKTVSSLPRVCDVLNENVTDKKQQQKIINYMGQTFSSPSSDFCRMSTTTPGDLESNFDETISITSVSTEQICFDSILNDREESEIFDEDEEGIVEAEEANEEEEEDFCENKQQQLKQQQNNKNNLQILRLKEKFFGREINCFDVIIEDFNFYLNSNDGNTKAFGFAKSLNVDERLHVVCGKIYNERKESSSSNTIDETLSPTKINDESEEIFELINPMDLAQLKIELNSLNINGINIHLEKEIVSQLGPFFENQEVLNDSSKAAIELILQNCNIEIKEPTKRFPIKIRLGEVFIEKGTNSTIGE</sequence>